<gene>
    <name evidence="2" type="ORF">FVF58_12845</name>
</gene>
<dbReference type="PRINTS" id="PR00081">
    <property type="entry name" value="GDHRDH"/>
</dbReference>
<dbReference type="Proteomes" id="UP000325273">
    <property type="component" value="Unassembled WGS sequence"/>
</dbReference>
<sequence>MNDQTRRVAIVTGGANGIGWATAQRFAQDGYGVAVADMDADRARERARELAAAHGSTHVGIGADVAVEADVRALIDACVKRFGRIDVLVNNAGNGDQPHPTLQQSVDAFDRLLGIHVRGTFLACREAARVMLAQRSGAIVNLGSIAGLAGIPHRNAYGAAKAGIAAMTRSLACEWARDGIRVNAVAPGYVATELVETLERNGQMNLPAIERRTPMGRLARPDEIARAIGFLASDAASYITGTVLSVDGGWHAYGAASD</sequence>
<dbReference type="NCBIfam" id="NF005559">
    <property type="entry name" value="PRK07231.1"/>
    <property type="match status" value="1"/>
</dbReference>
<accession>A0A5B0HA13</accession>
<name>A0A5B0HA13_9BURK</name>
<dbReference type="GO" id="GO:0016616">
    <property type="term" value="F:oxidoreductase activity, acting on the CH-OH group of donors, NAD or NADP as acceptor"/>
    <property type="evidence" value="ECO:0007669"/>
    <property type="project" value="TreeGrafter"/>
</dbReference>
<dbReference type="InterPro" id="IPR036291">
    <property type="entry name" value="NAD(P)-bd_dom_sf"/>
</dbReference>
<dbReference type="RefSeq" id="WP_149670274.1">
    <property type="nucleotide sequence ID" value="NZ_VTUZ01000007.1"/>
</dbReference>
<evidence type="ECO:0000256" key="1">
    <source>
        <dbReference type="ARBA" id="ARBA00006484"/>
    </source>
</evidence>
<evidence type="ECO:0000313" key="3">
    <source>
        <dbReference type="Proteomes" id="UP000325273"/>
    </source>
</evidence>
<evidence type="ECO:0000313" key="2">
    <source>
        <dbReference type="EMBL" id="KAA1012001.1"/>
    </source>
</evidence>
<dbReference type="AlphaFoldDB" id="A0A5B0HA13"/>
<dbReference type="EMBL" id="VTUZ01000007">
    <property type="protein sequence ID" value="KAA1012001.1"/>
    <property type="molecule type" value="Genomic_DNA"/>
</dbReference>
<dbReference type="PRINTS" id="PR00080">
    <property type="entry name" value="SDRFAMILY"/>
</dbReference>
<comment type="caution">
    <text evidence="2">The sequence shown here is derived from an EMBL/GenBank/DDBJ whole genome shotgun (WGS) entry which is preliminary data.</text>
</comment>
<organism evidence="2 3">
    <name type="scientific">Paraburkholderia panacisoli</name>
    <dbReference type="NCBI Taxonomy" id="2603818"/>
    <lineage>
        <taxon>Bacteria</taxon>
        <taxon>Pseudomonadati</taxon>
        <taxon>Pseudomonadota</taxon>
        <taxon>Betaproteobacteria</taxon>
        <taxon>Burkholderiales</taxon>
        <taxon>Burkholderiaceae</taxon>
        <taxon>Paraburkholderia</taxon>
    </lineage>
</organism>
<dbReference type="NCBIfam" id="NF009466">
    <property type="entry name" value="PRK12826.1-2"/>
    <property type="match status" value="1"/>
</dbReference>
<reference evidence="2 3" key="1">
    <citation type="submission" date="2019-08" db="EMBL/GenBank/DDBJ databases">
        <title>Paraburkholderia sp. DCY113.</title>
        <authorList>
            <person name="Kang J."/>
        </authorList>
    </citation>
    <scope>NUCLEOTIDE SEQUENCE [LARGE SCALE GENOMIC DNA]</scope>
    <source>
        <strain evidence="2 3">DCY113</strain>
    </source>
</reference>
<dbReference type="Gene3D" id="3.40.50.720">
    <property type="entry name" value="NAD(P)-binding Rossmann-like Domain"/>
    <property type="match status" value="1"/>
</dbReference>
<dbReference type="InterPro" id="IPR002347">
    <property type="entry name" value="SDR_fam"/>
</dbReference>
<dbReference type="CDD" id="cd05233">
    <property type="entry name" value="SDR_c"/>
    <property type="match status" value="1"/>
</dbReference>
<dbReference type="PROSITE" id="PS00061">
    <property type="entry name" value="ADH_SHORT"/>
    <property type="match status" value="1"/>
</dbReference>
<proteinExistence type="inferred from homology"/>
<dbReference type="InterPro" id="IPR020904">
    <property type="entry name" value="Sc_DH/Rdtase_CS"/>
</dbReference>
<keyword evidence="3" id="KW-1185">Reference proteome</keyword>
<protein>
    <submittedName>
        <fullName evidence="2">SDR family oxidoreductase</fullName>
    </submittedName>
</protein>
<dbReference type="PANTHER" id="PTHR42760">
    <property type="entry name" value="SHORT-CHAIN DEHYDROGENASES/REDUCTASES FAMILY MEMBER"/>
    <property type="match status" value="1"/>
</dbReference>
<dbReference type="Pfam" id="PF13561">
    <property type="entry name" value="adh_short_C2"/>
    <property type="match status" value="1"/>
</dbReference>
<dbReference type="FunFam" id="3.40.50.720:FF:000084">
    <property type="entry name" value="Short-chain dehydrogenase reductase"/>
    <property type="match status" value="1"/>
</dbReference>
<comment type="similarity">
    <text evidence="1">Belongs to the short-chain dehydrogenases/reductases (SDR) family.</text>
</comment>
<dbReference type="SUPFAM" id="SSF51735">
    <property type="entry name" value="NAD(P)-binding Rossmann-fold domains"/>
    <property type="match status" value="1"/>
</dbReference>